<dbReference type="Pfam" id="PF14750">
    <property type="entry name" value="INTS2"/>
    <property type="match status" value="1"/>
</dbReference>
<reference evidence="4 5" key="1">
    <citation type="submission" date="2014-03" db="EMBL/GenBank/DDBJ databases">
        <title>Draft genome of the hookworm Oesophagostomum dentatum.</title>
        <authorList>
            <person name="Mitreva M."/>
        </authorList>
    </citation>
    <scope>NUCLEOTIDE SEQUENCE [LARGE SCALE GENOMIC DNA]</scope>
    <source>
        <strain evidence="4 5">OD-Hann</strain>
    </source>
</reference>
<evidence type="ECO:0000313" key="5">
    <source>
        <dbReference type="Proteomes" id="UP000053660"/>
    </source>
</evidence>
<dbReference type="PANTHER" id="PTHR28608:SF1">
    <property type="entry name" value="INTEGRATOR COMPLEX SUBUNIT 2"/>
    <property type="match status" value="1"/>
</dbReference>
<keyword evidence="3" id="KW-0539">Nucleus</keyword>
<name>A0A0B1T5P6_OESDE</name>
<sequence length="1005" mass="112626">MAVKWENHARVYCSIIDGSLMEIGDTFTNEELVPFLPLLSSCLTQPSQGTSNAFLSKICSLATETGLIAFLTLDYRCVENDIVFLSKAEGSDGFASLGPTQKLTTLCRALQKGKHWLIYSSSSQEDWLLACLCEENVQELGWLLSLILLNMPNIISIDDLVSKLLLFKDGPDLLTQAAANIPELYLPLVSHLLDMAPTDQVISGARLTTITNLVALNPPLSHSILNRMAETRKDCMFATRVVCERLSDTAVCHFLRVHLLDRKGLISTLIGKSAAKHTAAVVLNRLLSMIGAAVNSQSVEPLTEMLLSMICLYHRCGLKLPPSDLTLITSFICRERIESDGHLTAALAALIATPTLTFSMSVPVALSYQVEPHISSWLDWLRKETEKGRRPALARDLLYVGLGIVSGRSEAICAYFAETLRLQKVFVHQRQLEQWKTLFTSSCLSEAELTARCATLPITPSLSASSGSRHPIHAMAELMSANAFTKYNVDISSWMEKQLVDLALPIHPQLPDLTMRFAMEAAQKNIAGLSPKFVENIFSGEILDESKITVRTVVLLYLLCYKTKRNATKSDEIYPSSIYTRLPIRHLLSVMETRYESFAKIRCHLIRLATDLFPYMLPTVSSLKIVKSRPSGVPITETIEELEGKLRSADVAVSMDAAQRLDNAPLTDQVRFVPCLARAFLFSLESTTQSFVEIIVRVWQRLENVIPRMLYEFCVSTWCTSVTSEQCYRHPCLLFRCDRRILSSPLHFSCFLKIVAFYDQACRVDLMSQIQNAPPLSSEEDRASRDVLTHAFDHSQTSILVQTLIEVSDARRMKDDIRDSAAVARRCEIRKLACDFIHQMFIQDKNLMKLVLFQTWPIEMIRPMVNCVPSMFVATEFIQEMLALPDLKRRIFAVCLMAEVGRKYRLAESAVSMNLVMDVLNTLLKYAQMPGNHALFTAITPSLGHIVPIFPSLAPLVTTLLLRISSVTRSQLTMNCLDVRPKNSGERKLATVVERVLESRLKVTD</sequence>
<proteinExistence type="inferred from homology"/>
<dbReference type="PRINTS" id="PR02105">
    <property type="entry name" value="INTSUBUNIT2"/>
</dbReference>
<evidence type="ECO:0000256" key="1">
    <source>
        <dbReference type="ARBA" id="ARBA00004123"/>
    </source>
</evidence>
<accession>A0A0B1T5P6</accession>
<comment type="subcellular location">
    <subcellularLocation>
        <location evidence="1">Nucleus</location>
    </subcellularLocation>
</comment>
<dbReference type="InterPro" id="IPR026236">
    <property type="entry name" value="Int2_metazoa"/>
</dbReference>
<evidence type="ECO:0000313" key="4">
    <source>
        <dbReference type="EMBL" id="KHJ92903.1"/>
    </source>
</evidence>
<dbReference type="PANTHER" id="PTHR28608">
    <property type="entry name" value="INTEGRATOR COMPLEX SUBUNIT 2"/>
    <property type="match status" value="1"/>
</dbReference>
<dbReference type="OrthoDB" id="70899at2759"/>
<dbReference type="GO" id="GO:0032039">
    <property type="term" value="C:integrator complex"/>
    <property type="evidence" value="ECO:0007669"/>
    <property type="project" value="InterPro"/>
</dbReference>
<keyword evidence="5" id="KW-1185">Reference proteome</keyword>
<organism evidence="4 5">
    <name type="scientific">Oesophagostomum dentatum</name>
    <name type="common">Nodular worm</name>
    <dbReference type="NCBI Taxonomy" id="61180"/>
    <lineage>
        <taxon>Eukaryota</taxon>
        <taxon>Metazoa</taxon>
        <taxon>Ecdysozoa</taxon>
        <taxon>Nematoda</taxon>
        <taxon>Chromadorea</taxon>
        <taxon>Rhabditida</taxon>
        <taxon>Rhabditina</taxon>
        <taxon>Rhabditomorpha</taxon>
        <taxon>Strongyloidea</taxon>
        <taxon>Strongylidae</taxon>
        <taxon>Oesophagostomum</taxon>
    </lineage>
</organism>
<dbReference type="InterPro" id="IPR029321">
    <property type="entry name" value="INTS2"/>
</dbReference>
<evidence type="ECO:0000256" key="3">
    <source>
        <dbReference type="ARBA" id="ARBA00023242"/>
    </source>
</evidence>
<gene>
    <name evidence="4" type="ORF">OESDEN_07195</name>
</gene>
<comment type="similarity">
    <text evidence="2">Belongs to the Integrator subunit 2 family.</text>
</comment>
<dbReference type="GO" id="GO:0034472">
    <property type="term" value="P:snRNA 3'-end processing"/>
    <property type="evidence" value="ECO:0007669"/>
    <property type="project" value="TreeGrafter"/>
</dbReference>
<evidence type="ECO:0000256" key="2">
    <source>
        <dbReference type="ARBA" id="ARBA00006705"/>
    </source>
</evidence>
<protein>
    <submittedName>
        <fullName evidence="4">Uncharacterized protein</fullName>
    </submittedName>
</protein>
<dbReference type="AlphaFoldDB" id="A0A0B1T5P6"/>
<dbReference type="EMBL" id="KN551058">
    <property type="protein sequence ID" value="KHJ92903.1"/>
    <property type="molecule type" value="Genomic_DNA"/>
</dbReference>
<dbReference type="Proteomes" id="UP000053660">
    <property type="component" value="Unassembled WGS sequence"/>
</dbReference>